<feature type="coiled-coil region" evidence="1">
    <location>
        <begin position="101"/>
        <end position="128"/>
    </location>
</feature>
<organism evidence="3">
    <name type="scientific">Oryza brachyantha</name>
    <name type="common">malo sina</name>
    <dbReference type="NCBI Taxonomy" id="4533"/>
    <lineage>
        <taxon>Eukaryota</taxon>
        <taxon>Viridiplantae</taxon>
        <taxon>Streptophyta</taxon>
        <taxon>Embryophyta</taxon>
        <taxon>Tracheophyta</taxon>
        <taxon>Spermatophyta</taxon>
        <taxon>Magnoliopsida</taxon>
        <taxon>Liliopsida</taxon>
        <taxon>Poales</taxon>
        <taxon>Poaceae</taxon>
        <taxon>BOP clade</taxon>
        <taxon>Oryzoideae</taxon>
        <taxon>Oryzeae</taxon>
        <taxon>Oryzinae</taxon>
        <taxon>Oryza</taxon>
    </lineage>
</organism>
<dbReference type="STRING" id="4533.J3NAK0"/>
<name>J3NAK0_ORYBR</name>
<proteinExistence type="predicted"/>
<keyword evidence="4" id="KW-1185">Reference proteome</keyword>
<dbReference type="Proteomes" id="UP000006038">
    <property type="component" value="Chromosome 12"/>
</dbReference>
<sequence>MQQRQMKLASSSSNNTGPQTATPTIIDVDAPEPPPPNDCELGDLGDEWFGVDDDLPPPPDDGGEFPHKPWKTARRACPRTAPGRAWPVATANYASFSFDHALKLEEKLQAQEREADAMREELEEKARSELAAAVQEYLRSDEHSPELAAHVLEGYERGMEDMRGVALRCYAAGSALADQPRAAARSTPAAALQTDHRAEGARRRPRKLWQPHAPTPRRPRRTAGPHRRCRSTQARHPHRGRSATSPCATEAAGARRGRNSSSSTPASSKVKPLRPALGERRHRGL</sequence>
<evidence type="ECO:0000313" key="4">
    <source>
        <dbReference type="Proteomes" id="UP000006038"/>
    </source>
</evidence>
<dbReference type="EnsemblPlants" id="OB12G10080.1">
    <property type="protein sequence ID" value="OB12G10080.1"/>
    <property type="gene ID" value="OB12G10080"/>
</dbReference>
<feature type="compositionally biased region" description="Low complexity" evidence="2">
    <location>
        <begin position="251"/>
        <end position="268"/>
    </location>
</feature>
<feature type="compositionally biased region" description="Low complexity" evidence="2">
    <location>
        <begin position="180"/>
        <end position="191"/>
    </location>
</feature>
<dbReference type="Gramene" id="OB12G10080.1">
    <property type="protein sequence ID" value="OB12G10080.1"/>
    <property type="gene ID" value="OB12G10080"/>
</dbReference>
<feature type="compositionally biased region" description="Acidic residues" evidence="2">
    <location>
        <begin position="40"/>
        <end position="55"/>
    </location>
</feature>
<keyword evidence="1" id="KW-0175">Coiled coil</keyword>
<dbReference type="AlphaFoldDB" id="J3NAK0"/>
<protein>
    <submittedName>
        <fullName evidence="3">Uncharacterized protein</fullName>
    </submittedName>
</protein>
<feature type="compositionally biased region" description="Basic residues" evidence="2">
    <location>
        <begin position="203"/>
        <end position="241"/>
    </location>
</feature>
<feature type="compositionally biased region" description="Basic residues" evidence="2">
    <location>
        <begin position="68"/>
        <end position="77"/>
    </location>
</feature>
<evidence type="ECO:0000256" key="1">
    <source>
        <dbReference type="SAM" id="Coils"/>
    </source>
</evidence>
<feature type="region of interest" description="Disordered" evidence="2">
    <location>
        <begin position="176"/>
        <end position="285"/>
    </location>
</feature>
<evidence type="ECO:0000256" key="2">
    <source>
        <dbReference type="SAM" id="MobiDB-lite"/>
    </source>
</evidence>
<evidence type="ECO:0000313" key="3">
    <source>
        <dbReference type="EnsemblPlants" id="OB12G10080.1"/>
    </source>
</evidence>
<dbReference type="HOGENOM" id="CLU_977869_0_0_1"/>
<reference evidence="3" key="1">
    <citation type="journal article" date="2013" name="Nat. Commun.">
        <title>Whole-genome sequencing of Oryza brachyantha reveals mechanisms underlying Oryza genome evolution.</title>
        <authorList>
            <person name="Chen J."/>
            <person name="Huang Q."/>
            <person name="Gao D."/>
            <person name="Wang J."/>
            <person name="Lang Y."/>
            <person name="Liu T."/>
            <person name="Li B."/>
            <person name="Bai Z."/>
            <person name="Luis Goicoechea J."/>
            <person name="Liang C."/>
            <person name="Chen C."/>
            <person name="Zhang W."/>
            <person name="Sun S."/>
            <person name="Liao Y."/>
            <person name="Zhang X."/>
            <person name="Yang L."/>
            <person name="Song C."/>
            <person name="Wang M."/>
            <person name="Shi J."/>
            <person name="Liu G."/>
            <person name="Liu J."/>
            <person name="Zhou H."/>
            <person name="Zhou W."/>
            <person name="Yu Q."/>
            <person name="An N."/>
            <person name="Chen Y."/>
            <person name="Cai Q."/>
            <person name="Wang B."/>
            <person name="Liu B."/>
            <person name="Min J."/>
            <person name="Huang Y."/>
            <person name="Wu H."/>
            <person name="Li Z."/>
            <person name="Zhang Y."/>
            <person name="Yin Y."/>
            <person name="Song W."/>
            <person name="Jiang J."/>
            <person name="Jackson S.A."/>
            <person name="Wing R.A."/>
            <person name="Wang J."/>
            <person name="Chen M."/>
        </authorList>
    </citation>
    <scope>NUCLEOTIDE SEQUENCE [LARGE SCALE GENOMIC DNA]</scope>
    <source>
        <strain evidence="3">cv. IRGC 101232</strain>
    </source>
</reference>
<accession>J3NAK0</accession>
<feature type="region of interest" description="Disordered" evidence="2">
    <location>
        <begin position="1"/>
        <end position="78"/>
    </location>
</feature>
<feature type="compositionally biased region" description="Polar residues" evidence="2">
    <location>
        <begin position="1"/>
        <end position="23"/>
    </location>
</feature>
<reference evidence="3" key="2">
    <citation type="submission" date="2013-04" db="UniProtKB">
        <authorList>
            <consortium name="EnsemblPlants"/>
        </authorList>
    </citation>
    <scope>IDENTIFICATION</scope>
</reference>